<protein>
    <submittedName>
        <fullName evidence="2">Uncharacterized protein</fullName>
    </submittedName>
</protein>
<dbReference type="EMBL" id="JAMPKM010000001">
    <property type="protein sequence ID" value="MEP0816156.1"/>
    <property type="molecule type" value="Genomic_DNA"/>
</dbReference>
<gene>
    <name evidence="2" type="ORF">NC998_03485</name>
</gene>
<name>A0ABV0J534_9CYAN</name>
<evidence type="ECO:0000313" key="2">
    <source>
        <dbReference type="EMBL" id="MEP0816156.1"/>
    </source>
</evidence>
<comment type="caution">
    <text evidence="2">The sequence shown here is derived from an EMBL/GenBank/DDBJ whole genome shotgun (WGS) entry which is preliminary data.</text>
</comment>
<evidence type="ECO:0000256" key="1">
    <source>
        <dbReference type="SAM" id="MobiDB-lite"/>
    </source>
</evidence>
<sequence length="73" mass="8123">MSDTKTLPRLSEAQVHQLATKQSFERGDRYYRDGAMINPTLQGLELRADCQGSGLYVLWVHVDNIAKATAKGT</sequence>
<organism evidence="2 3">
    <name type="scientific">Trichocoleus desertorum GB2-A4</name>
    <dbReference type="NCBI Taxonomy" id="2933944"/>
    <lineage>
        <taxon>Bacteria</taxon>
        <taxon>Bacillati</taxon>
        <taxon>Cyanobacteriota</taxon>
        <taxon>Cyanophyceae</taxon>
        <taxon>Leptolyngbyales</taxon>
        <taxon>Trichocoleusaceae</taxon>
        <taxon>Trichocoleus</taxon>
    </lineage>
</organism>
<accession>A0ABV0J534</accession>
<keyword evidence="3" id="KW-1185">Reference proteome</keyword>
<proteinExistence type="predicted"/>
<feature type="region of interest" description="Disordered" evidence="1">
    <location>
        <begin position="1"/>
        <end position="20"/>
    </location>
</feature>
<evidence type="ECO:0000313" key="3">
    <source>
        <dbReference type="Proteomes" id="UP001464891"/>
    </source>
</evidence>
<reference evidence="2 3" key="1">
    <citation type="submission" date="2022-04" db="EMBL/GenBank/DDBJ databases">
        <title>Positive selection, recombination, and allopatry shape intraspecific diversity of widespread and dominant cyanobacteria.</title>
        <authorList>
            <person name="Wei J."/>
            <person name="Shu W."/>
            <person name="Hu C."/>
        </authorList>
    </citation>
    <scope>NUCLEOTIDE SEQUENCE [LARGE SCALE GENOMIC DNA]</scope>
    <source>
        <strain evidence="2 3">GB2-A4</strain>
    </source>
</reference>
<dbReference type="RefSeq" id="WP_190431876.1">
    <property type="nucleotide sequence ID" value="NZ_JAMPKM010000001.1"/>
</dbReference>
<dbReference type="Proteomes" id="UP001464891">
    <property type="component" value="Unassembled WGS sequence"/>
</dbReference>